<keyword evidence="2" id="KW-0812">Transmembrane</keyword>
<gene>
    <name evidence="3" type="ORF">GFD25_10315</name>
</gene>
<feature type="transmembrane region" description="Helical" evidence="2">
    <location>
        <begin position="85"/>
        <end position="104"/>
    </location>
</feature>
<keyword evidence="2" id="KW-1133">Transmembrane helix</keyword>
<comment type="caution">
    <text evidence="3">The sequence shown here is derived from an EMBL/GenBank/DDBJ whole genome shotgun (WGS) entry which is preliminary data.</text>
</comment>
<organism evidence="3 4">
    <name type="scientific">Bifidobacterium aerophilum</name>
    <dbReference type="NCBI Taxonomy" id="1798155"/>
    <lineage>
        <taxon>Bacteria</taxon>
        <taxon>Bacillati</taxon>
        <taxon>Actinomycetota</taxon>
        <taxon>Actinomycetes</taxon>
        <taxon>Bifidobacteriales</taxon>
        <taxon>Bifidobacteriaceae</taxon>
        <taxon>Bifidobacterium</taxon>
    </lineage>
</organism>
<sequence length="403" mass="43065">MKDDQMPWDADAGVGRDGSGRGDPAAAGKTGPVGRRNPYVVDDDVPSVNDTADVEDDAENDIADADDLSEAIAAETVRRMRMPRWLALLIAVIVVVAGAGGFMFHRARQGGSAVNCSASSDIDYCYGGFTPLEPSGDKLSMNAASDYFDTAVRPVYPADAALRTAILSGDLDAVHKAAATARDTTLRAARTLAARTWPDQLDKPIRGAIIEYQHRASIYGNVITNTDREAIEDLIFRTLSATRASSDIQRLVRTRLELDAVPEPDAPLAVTAVKDAGECQQLALIGDDDRTVTRRCVTLTVVSHVPANVPYLAMRLNLLDADGTTVATDLLASTPADVDDPNYIHDDGTVTLTVGINPRIVRSGYRLAASGWSVHTADDLIISDDYTATQAAAITPLNEFRIA</sequence>
<protein>
    <submittedName>
        <fullName evidence="3">Uncharacterized protein</fullName>
    </submittedName>
</protein>
<name>A0A6N9Z6M5_9BIFI</name>
<evidence type="ECO:0000256" key="2">
    <source>
        <dbReference type="SAM" id="Phobius"/>
    </source>
</evidence>
<accession>A0A6N9Z6M5</accession>
<dbReference type="AlphaFoldDB" id="A0A6N9Z6M5"/>
<evidence type="ECO:0000313" key="4">
    <source>
        <dbReference type="Proteomes" id="UP000469194"/>
    </source>
</evidence>
<keyword evidence="2" id="KW-0472">Membrane</keyword>
<reference evidence="3 4" key="1">
    <citation type="submission" date="2019-10" db="EMBL/GenBank/DDBJ databases">
        <title>Bifidobacterium from non-human primates.</title>
        <authorList>
            <person name="Modesto M."/>
        </authorList>
    </citation>
    <scope>NUCLEOTIDE SEQUENCE [LARGE SCALE GENOMIC DNA]</scope>
    <source>
        <strain evidence="3 4">TRE17</strain>
    </source>
</reference>
<dbReference type="RefSeq" id="WP_163232565.1">
    <property type="nucleotide sequence ID" value="NZ_WHZW01000024.1"/>
</dbReference>
<feature type="region of interest" description="Disordered" evidence="1">
    <location>
        <begin position="1"/>
        <end position="52"/>
    </location>
</feature>
<evidence type="ECO:0000313" key="3">
    <source>
        <dbReference type="EMBL" id="NEG90367.1"/>
    </source>
</evidence>
<dbReference type="EMBL" id="WHZW01000024">
    <property type="protein sequence ID" value="NEG90367.1"/>
    <property type="molecule type" value="Genomic_DNA"/>
</dbReference>
<proteinExistence type="predicted"/>
<keyword evidence="4" id="KW-1185">Reference proteome</keyword>
<evidence type="ECO:0000256" key="1">
    <source>
        <dbReference type="SAM" id="MobiDB-lite"/>
    </source>
</evidence>
<dbReference type="Proteomes" id="UP000469194">
    <property type="component" value="Unassembled WGS sequence"/>
</dbReference>